<evidence type="ECO:0000256" key="5">
    <source>
        <dbReference type="PROSITE-ProRule" id="PRU00309"/>
    </source>
</evidence>
<evidence type="ECO:0000256" key="4">
    <source>
        <dbReference type="ARBA" id="ARBA00023125"/>
    </source>
</evidence>
<accession>A0A3Q2ULV5</accession>
<reference evidence="7" key="1">
    <citation type="submission" date="2025-08" db="UniProtKB">
        <authorList>
            <consortium name="Ensembl"/>
        </authorList>
    </citation>
    <scope>IDENTIFICATION</scope>
</reference>
<dbReference type="InterPro" id="IPR006612">
    <property type="entry name" value="THAP_Znf"/>
</dbReference>
<evidence type="ECO:0000256" key="3">
    <source>
        <dbReference type="ARBA" id="ARBA00022833"/>
    </source>
</evidence>
<evidence type="ECO:0000313" key="8">
    <source>
        <dbReference type="Proteomes" id="UP000265000"/>
    </source>
</evidence>
<dbReference type="SUPFAM" id="SSF57716">
    <property type="entry name" value="Glucocorticoid receptor-like (DNA-binding domain)"/>
    <property type="match status" value="1"/>
</dbReference>
<evidence type="ECO:0000259" key="6">
    <source>
        <dbReference type="PROSITE" id="PS50950"/>
    </source>
</evidence>
<dbReference type="Proteomes" id="UP000265000">
    <property type="component" value="Unplaced"/>
</dbReference>
<dbReference type="GO" id="GO:0008270">
    <property type="term" value="F:zinc ion binding"/>
    <property type="evidence" value="ECO:0007669"/>
    <property type="project" value="UniProtKB-KW"/>
</dbReference>
<dbReference type="AlphaFoldDB" id="A0A3Q2ULV5"/>
<dbReference type="Ensembl" id="ENSFHET00000025816.1">
    <property type="protein sequence ID" value="ENSFHEP00000032430.1"/>
    <property type="gene ID" value="ENSFHEG00000018895.1"/>
</dbReference>
<keyword evidence="2 5" id="KW-0863">Zinc-finger</keyword>
<protein>
    <recommendedName>
        <fullName evidence="6">THAP-type domain-containing protein</fullName>
    </recommendedName>
</protein>
<feature type="domain" description="THAP-type" evidence="6">
    <location>
        <begin position="1"/>
        <end position="97"/>
    </location>
</feature>
<reference evidence="7" key="2">
    <citation type="submission" date="2025-09" db="UniProtKB">
        <authorList>
            <consortium name="Ensembl"/>
        </authorList>
    </citation>
    <scope>IDENTIFICATION</scope>
</reference>
<keyword evidence="4 5" id="KW-0238">DNA-binding</keyword>
<organism evidence="7 8">
    <name type="scientific">Fundulus heteroclitus</name>
    <name type="common">Killifish</name>
    <name type="synonym">Mummichog</name>
    <dbReference type="NCBI Taxonomy" id="8078"/>
    <lineage>
        <taxon>Eukaryota</taxon>
        <taxon>Metazoa</taxon>
        <taxon>Chordata</taxon>
        <taxon>Craniata</taxon>
        <taxon>Vertebrata</taxon>
        <taxon>Euteleostomi</taxon>
        <taxon>Actinopterygii</taxon>
        <taxon>Neopterygii</taxon>
        <taxon>Teleostei</taxon>
        <taxon>Neoteleostei</taxon>
        <taxon>Acanthomorphata</taxon>
        <taxon>Ovalentaria</taxon>
        <taxon>Atherinomorphae</taxon>
        <taxon>Cyprinodontiformes</taxon>
        <taxon>Fundulidae</taxon>
        <taxon>Fundulus</taxon>
    </lineage>
</organism>
<dbReference type="GeneTree" id="ENSGT00940000175650"/>
<evidence type="ECO:0000256" key="1">
    <source>
        <dbReference type="ARBA" id="ARBA00022723"/>
    </source>
</evidence>
<sequence>MPTTCCAPGCTQRHSRSSDVRFCRLPKDKEKGKKWIISMKRTQADNPNRLLHFITGRYNLILSKRLFHNNIRTVHVQCMQTLWHESVKRINKTKTPK</sequence>
<evidence type="ECO:0000313" key="7">
    <source>
        <dbReference type="Ensembl" id="ENSFHEP00000032430.1"/>
    </source>
</evidence>
<keyword evidence="1" id="KW-0479">Metal-binding</keyword>
<dbReference type="PROSITE" id="PS50950">
    <property type="entry name" value="ZF_THAP"/>
    <property type="match status" value="1"/>
</dbReference>
<dbReference type="GO" id="GO:0003677">
    <property type="term" value="F:DNA binding"/>
    <property type="evidence" value="ECO:0007669"/>
    <property type="project" value="UniProtKB-UniRule"/>
</dbReference>
<keyword evidence="8" id="KW-1185">Reference proteome</keyword>
<proteinExistence type="predicted"/>
<name>A0A3Q2ULV5_FUNHE</name>
<dbReference type="Pfam" id="PF05485">
    <property type="entry name" value="THAP"/>
    <property type="match status" value="1"/>
</dbReference>
<keyword evidence="3" id="KW-0862">Zinc</keyword>
<evidence type="ECO:0000256" key="2">
    <source>
        <dbReference type="ARBA" id="ARBA00022771"/>
    </source>
</evidence>